<reference evidence="3 4" key="1">
    <citation type="submission" date="2019-09" db="EMBL/GenBank/DDBJ databases">
        <title>Genome sequence of Rhodovastum atsumiense, a diverse member of the Acetobacteraceae family of non-sulfur purple photosynthetic bacteria.</title>
        <authorList>
            <person name="Meyer T."/>
            <person name="Kyndt J."/>
        </authorList>
    </citation>
    <scope>NUCLEOTIDE SEQUENCE [LARGE SCALE GENOMIC DNA]</scope>
    <source>
        <strain evidence="3 4">DSM 21279</strain>
    </source>
</reference>
<dbReference type="NCBIfam" id="NF033517">
    <property type="entry name" value="transpos_IS66"/>
    <property type="match status" value="1"/>
</dbReference>
<name>A0A5M6II50_9PROT</name>
<proteinExistence type="predicted"/>
<dbReference type="Pfam" id="PF13817">
    <property type="entry name" value="DDE_Tnp_IS66_C"/>
    <property type="match status" value="1"/>
</dbReference>
<dbReference type="AlphaFoldDB" id="A0A5M6II50"/>
<keyword evidence="4" id="KW-1185">Reference proteome</keyword>
<feature type="domain" description="Transposase IS66 C-terminal" evidence="2">
    <location>
        <begin position="234"/>
        <end position="273"/>
    </location>
</feature>
<evidence type="ECO:0000259" key="2">
    <source>
        <dbReference type="Pfam" id="PF13817"/>
    </source>
</evidence>
<evidence type="ECO:0000313" key="4">
    <source>
        <dbReference type="Proteomes" id="UP000325255"/>
    </source>
</evidence>
<dbReference type="OrthoDB" id="9800877at2"/>
<dbReference type="InterPro" id="IPR052344">
    <property type="entry name" value="Transposase-related"/>
</dbReference>
<accession>A0A5M6II50</accession>
<dbReference type="InterPro" id="IPR039552">
    <property type="entry name" value="IS66_C"/>
</dbReference>
<comment type="caution">
    <text evidence="3">The sequence shown here is derived from an EMBL/GenBank/DDBJ whole genome shotgun (WGS) entry which is preliminary data.</text>
</comment>
<feature type="domain" description="Transposase IS66 central" evidence="1">
    <location>
        <begin position="5"/>
        <end position="227"/>
    </location>
</feature>
<organism evidence="3 4">
    <name type="scientific">Rhodovastum atsumiense</name>
    <dbReference type="NCBI Taxonomy" id="504468"/>
    <lineage>
        <taxon>Bacteria</taxon>
        <taxon>Pseudomonadati</taxon>
        <taxon>Pseudomonadota</taxon>
        <taxon>Alphaproteobacteria</taxon>
        <taxon>Acetobacterales</taxon>
        <taxon>Acetobacteraceae</taxon>
        <taxon>Rhodovastum</taxon>
    </lineage>
</organism>
<dbReference type="EMBL" id="VWPK01000142">
    <property type="protein sequence ID" value="KAA5607884.1"/>
    <property type="molecule type" value="Genomic_DNA"/>
</dbReference>
<gene>
    <name evidence="3" type="ORF">F1189_31680</name>
</gene>
<dbReference type="RefSeq" id="WP_150045839.1">
    <property type="nucleotide sequence ID" value="NZ_VWPK01000142.1"/>
</dbReference>
<evidence type="ECO:0000313" key="3">
    <source>
        <dbReference type="EMBL" id="KAA5607884.1"/>
    </source>
</evidence>
<dbReference type="Proteomes" id="UP000325255">
    <property type="component" value="Unassembled WGS sequence"/>
</dbReference>
<feature type="non-terminal residue" evidence="3">
    <location>
        <position position="1"/>
    </location>
</feature>
<sequence length="288" mass="32199">HSFQHVFCDETPLPVLEKGRRRTRKCQLWAHAVDDGPWQGPAPPAVAYVFSTGRNTEAIATQLGDDFTGILQVDGYGAYKALVKRTRRGKIRLAFCLAHARRKFVAVHKTTQSTAAAEILVEIAAIYAIEKRIRGGTADQRLAVRQVESKPLMAALKRRLTELLAEISVKSTLAAAIRYTLRHWDGLTLFLEDGRVEVDSNTVERSMRIIAQGRHSSLFAGSERGGRTWAILASLLNTCRLNDVDPLTWLTDVLERIVSGRTKSHQLHELLAWNWKAARMPQSLQEAA</sequence>
<protein>
    <submittedName>
        <fullName evidence="3">IS66 family transposase</fullName>
    </submittedName>
</protein>
<dbReference type="PANTHER" id="PTHR33678:SF1">
    <property type="entry name" value="BLL1576 PROTEIN"/>
    <property type="match status" value="1"/>
</dbReference>
<evidence type="ECO:0000259" key="1">
    <source>
        <dbReference type="Pfam" id="PF03050"/>
    </source>
</evidence>
<dbReference type="InterPro" id="IPR004291">
    <property type="entry name" value="Transposase_IS66_central"/>
</dbReference>
<dbReference type="PANTHER" id="PTHR33678">
    <property type="entry name" value="BLL1576 PROTEIN"/>
    <property type="match status" value="1"/>
</dbReference>
<dbReference type="Pfam" id="PF03050">
    <property type="entry name" value="DDE_Tnp_IS66"/>
    <property type="match status" value="1"/>
</dbReference>